<organism evidence="2 3">
    <name type="scientific">Companilactobacillus mindensis DSM 14500</name>
    <dbReference type="NCBI Taxonomy" id="1423770"/>
    <lineage>
        <taxon>Bacteria</taxon>
        <taxon>Bacillati</taxon>
        <taxon>Bacillota</taxon>
        <taxon>Bacilli</taxon>
        <taxon>Lactobacillales</taxon>
        <taxon>Lactobacillaceae</taxon>
        <taxon>Companilactobacillus</taxon>
    </lineage>
</organism>
<comment type="caution">
    <text evidence="2">The sequence shown here is derived from an EMBL/GenBank/DDBJ whole genome shotgun (WGS) entry which is preliminary data.</text>
</comment>
<dbReference type="PATRIC" id="fig|1423770.3.peg.1828"/>
<evidence type="ECO:0000256" key="1">
    <source>
        <dbReference type="SAM" id="Phobius"/>
    </source>
</evidence>
<dbReference type="EMBL" id="AZEZ01000003">
    <property type="protein sequence ID" value="KRL46017.1"/>
    <property type="molecule type" value="Genomic_DNA"/>
</dbReference>
<accession>A0A0R1QNN3</accession>
<keyword evidence="1" id="KW-1133">Transmembrane helix</keyword>
<gene>
    <name evidence="2" type="ORF">FD29_GL001780</name>
</gene>
<dbReference type="RefSeq" id="WP_057887033.1">
    <property type="nucleotide sequence ID" value="NZ_AZEZ01000003.1"/>
</dbReference>
<dbReference type="Proteomes" id="UP000050872">
    <property type="component" value="Unassembled WGS sequence"/>
</dbReference>
<feature type="transmembrane region" description="Helical" evidence="1">
    <location>
        <begin position="23"/>
        <end position="44"/>
    </location>
</feature>
<keyword evidence="1" id="KW-0812">Transmembrane</keyword>
<keyword evidence="1" id="KW-0472">Membrane</keyword>
<keyword evidence="3" id="KW-1185">Reference proteome</keyword>
<sequence>MQTYGYSRVERHRRQKKPLYTKWWLWLIVALVIVSLGFSGFKLYSSHHWSAPYYDQTGSHVLIDKKNNNLNDDQRKKFYAIAHSAVKSEYPKLYFDNLSDTGIYVKKLNAPQTYQIDYFCKTDFALKMKFHTRLNIKLKNKSLKGKTPFTYSHFQSNLDVFSSANKK</sequence>
<evidence type="ECO:0000313" key="3">
    <source>
        <dbReference type="Proteomes" id="UP000050872"/>
    </source>
</evidence>
<proteinExistence type="predicted"/>
<evidence type="ECO:0000313" key="2">
    <source>
        <dbReference type="EMBL" id="KRL46017.1"/>
    </source>
</evidence>
<protein>
    <submittedName>
        <fullName evidence="2">Uncharacterized protein</fullName>
    </submittedName>
</protein>
<reference evidence="2 3" key="1">
    <citation type="journal article" date="2015" name="Genome Announc.">
        <title>Expanding the biotechnology potential of lactobacilli through comparative genomics of 213 strains and associated genera.</title>
        <authorList>
            <person name="Sun Z."/>
            <person name="Harris H.M."/>
            <person name="McCann A."/>
            <person name="Guo C."/>
            <person name="Argimon S."/>
            <person name="Zhang W."/>
            <person name="Yang X."/>
            <person name="Jeffery I.B."/>
            <person name="Cooney J.C."/>
            <person name="Kagawa T.F."/>
            <person name="Liu W."/>
            <person name="Song Y."/>
            <person name="Salvetti E."/>
            <person name="Wrobel A."/>
            <person name="Rasinkangas P."/>
            <person name="Parkhill J."/>
            <person name="Rea M.C."/>
            <person name="O'Sullivan O."/>
            <person name="Ritari J."/>
            <person name="Douillard F.P."/>
            <person name="Paul Ross R."/>
            <person name="Yang R."/>
            <person name="Briner A.E."/>
            <person name="Felis G.E."/>
            <person name="de Vos W.M."/>
            <person name="Barrangou R."/>
            <person name="Klaenhammer T.R."/>
            <person name="Caufield P.W."/>
            <person name="Cui Y."/>
            <person name="Zhang H."/>
            <person name="O'Toole P.W."/>
        </authorList>
    </citation>
    <scope>NUCLEOTIDE SEQUENCE [LARGE SCALE GENOMIC DNA]</scope>
    <source>
        <strain evidence="2 3">DSM 14500</strain>
    </source>
</reference>
<name>A0A0R1QNN3_9LACO</name>
<dbReference type="AlphaFoldDB" id="A0A0R1QNN3"/>
<dbReference type="STRING" id="1423770.FD29_GL001780"/>